<evidence type="ECO:0000259" key="1">
    <source>
        <dbReference type="Pfam" id="PF13426"/>
    </source>
</evidence>
<dbReference type="CDD" id="cd00130">
    <property type="entry name" value="PAS"/>
    <property type="match status" value="1"/>
</dbReference>
<dbReference type="EMBL" id="CAICTM010000903">
    <property type="protein sequence ID" value="CAB9518088.1"/>
    <property type="molecule type" value="Genomic_DNA"/>
</dbReference>
<sequence length="349" mass="38515">MVRRAIHTSSMSPSAAASALAARQCNPLNVSANCATVEAEWLLQYLFASPEDLTATQQTEDDEDNDIVNTLHLQVSANSATMESEWAQQITLANARQDVEALERSLHAEDDNTTTEESIMEQLHLNVPESALGVVHAAEYLDEAEQEQVKQLFAQQDKDIPQALPPNDAALDSHAVELMVQQMLLSSPESATGYYHVAETLTDDLKKDLATAATPLPTTLEDAMSEDESRAIVITTPSAPFRVVRVNTVWEGLCGYSQEEVQERPIGELLKGPKTQVAQDMVHALEEHPETPQATTIVNYTRDGRQFRNHLQVGPLFATLEHEQVVEYLVGVLREVDEEGHSVQRRVAA</sequence>
<gene>
    <name evidence="2" type="ORF">SEMRO_905_G218520.1</name>
</gene>
<dbReference type="Proteomes" id="UP001153069">
    <property type="component" value="Unassembled WGS sequence"/>
</dbReference>
<evidence type="ECO:0000313" key="3">
    <source>
        <dbReference type="Proteomes" id="UP001153069"/>
    </source>
</evidence>
<accession>A0A9N8EC32</accession>
<dbReference type="SUPFAM" id="SSF55785">
    <property type="entry name" value="PYP-like sensor domain (PAS domain)"/>
    <property type="match status" value="1"/>
</dbReference>
<organism evidence="2 3">
    <name type="scientific">Seminavis robusta</name>
    <dbReference type="NCBI Taxonomy" id="568900"/>
    <lineage>
        <taxon>Eukaryota</taxon>
        <taxon>Sar</taxon>
        <taxon>Stramenopiles</taxon>
        <taxon>Ochrophyta</taxon>
        <taxon>Bacillariophyta</taxon>
        <taxon>Bacillariophyceae</taxon>
        <taxon>Bacillariophycidae</taxon>
        <taxon>Naviculales</taxon>
        <taxon>Naviculaceae</taxon>
        <taxon>Seminavis</taxon>
    </lineage>
</organism>
<protein>
    <recommendedName>
        <fullName evidence="1">PAS domain-containing protein</fullName>
    </recommendedName>
</protein>
<proteinExistence type="predicted"/>
<dbReference type="AlphaFoldDB" id="A0A9N8EC32"/>
<dbReference type="Gene3D" id="3.30.450.20">
    <property type="entry name" value="PAS domain"/>
    <property type="match status" value="1"/>
</dbReference>
<dbReference type="OrthoDB" id="198984at2759"/>
<evidence type="ECO:0000313" key="2">
    <source>
        <dbReference type="EMBL" id="CAB9518088.1"/>
    </source>
</evidence>
<feature type="domain" description="PAS" evidence="1">
    <location>
        <begin position="231"/>
        <end position="336"/>
    </location>
</feature>
<dbReference type="NCBIfam" id="TIGR00229">
    <property type="entry name" value="sensory_box"/>
    <property type="match status" value="1"/>
</dbReference>
<keyword evidence="3" id="KW-1185">Reference proteome</keyword>
<comment type="caution">
    <text evidence="2">The sequence shown here is derived from an EMBL/GenBank/DDBJ whole genome shotgun (WGS) entry which is preliminary data.</text>
</comment>
<dbReference type="InterPro" id="IPR035965">
    <property type="entry name" value="PAS-like_dom_sf"/>
</dbReference>
<name>A0A9N8EC32_9STRA</name>
<reference evidence="2" key="1">
    <citation type="submission" date="2020-06" db="EMBL/GenBank/DDBJ databases">
        <authorList>
            <consortium name="Plant Systems Biology data submission"/>
        </authorList>
    </citation>
    <scope>NUCLEOTIDE SEQUENCE</scope>
    <source>
        <strain evidence="2">D6</strain>
    </source>
</reference>
<dbReference type="Pfam" id="PF13426">
    <property type="entry name" value="PAS_9"/>
    <property type="match status" value="1"/>
</dbReference>
<dbReference type="InterPro" id="IPR000014">
    <property type="entry name" value="PAS"/>
</dbReference>